<organism evidence="1 2">
    <name type="scientific">Saccharothrix violaceirubra</name>
    <dbReference type="NCBI Taxonomy" id="413306"/>
    <lineage>
        <taxon>Bacteria</taxon>
        <taxon>Bacillati</taxon>
        <taxon>Actinomycetota</taxon>
        <taxon>Actinomycetes</taxon>
        <taxon>Pseudonocardiales</taxon>
        <taxon>Pseudonocardiaceae</taxon>
        <taxon>Saccharothrix</taxon>
    </lineage>
</organism>
<gene>
    <name evidence="1" type="ORF">F4559_005429</name>
</gene>
<dbReference type="Proteomes" id="UP000542674">
    <property type="component" value="Unassembled WGS sequence"/>
</dbReference>
<name>A0A7W7TA76_9PSEU</name>
<dbReference type="AlphaFoldDB" id="A0A7W7TA76"/>
<evidence type="ECO:0000313" key="1">
    <source>
        <dbReference type="EMBL" id="MBB4968070.1"/>
    </source>
</evidence>
<dbReference type="RefSeq" id="WP_184673292.1">
    <property type="nucleotide sequence ID" value="NZ_BAABAI010000041.1"/>
</dbReference>
<sequence>MTTVTALDVRRLFNVTQETRYRFNGRHGDDKIVMPYLMDHVAHVVHRIAVDAAEAACRSAPDPGPPCPVPEVDAWRAPSGVVAHRAVEVLGRLPDWPGFREFCRVDDRARSLLWEPARELAAGGSREVARAVRRRVLTDYTAFLADMYVLAVLRGYGLDVRVHPLADLVFEVDAWVGRLVLDLRGGRRRAEALLVHAMPPFFFGDLKITAHDRIGAVTVPDRAGLDRAVRRLRKVLYPS</sequence>
<accession>A0A7W7TA76</accession>
<reference evidence="1 2" key="1">
    <citation type="submission" date="2020-08" db="EMBL/GenBank/DDBJ databases">
        <title>Sequencing the genomes of 1000 actinobacteria strains.</title>
        <authorList>
            <person name="Klenk H.-P."/>
        </authorList>
    </citation>
    <scope>NUCLEOTIDE SEQUENCE [LARGE SCALE GENOMIC DNA]</scope>
    <source>
        <strain evidence="1 2">DSM 45084</strain>
    </source>
</reference>
<keyword evidence="2" id="KW-1185">Reference proteome</keyword>
<comment type="caution">
    <text evidence="1">The sequence shown here is derived from an EMBL/GenBank/DDBJ whole genome shotgun (WGS) entry which is preliminary data.</text>
</comment>
<proteinExistence type="predicted"/>
<protein>
    <submittedName>
        <fullName evidence="1">Uncharacterized protein</fullName>
    </submittedName>
</protein>
<evidence type="ECO:0000313" key="2">
    <source>
        <dbReference type="Proteomes" id="UP000542674"/>
    </source>
</evidence>
<dbReference type="EMBL" id="JACHJS010000001">
    <property type="protein sequence ID" value="MBB4968070.1"/>
    <property type="molecule type" value="Genomic_DNA"/>
</dbReference>